<feature type="transmembrane region" description="Helical" evidence="1">
    <location>
        <begin position="6"/>
        <end position="30"/>
    </location>
</feature>
<gene>
    <name evidence="2" type="ORF">OHA22_15130</name>
</gene>
<dbReference type="AlphaFoldDB" id="A0AAU1ZYG5"/>
<sequence>MHWYLLGTAALMASGLVVCGAVAVRTGWVLPWQRCRVVRPEMWGYGLMLFGAGLLVQMAYSAFDGPGSSETLHTAAFITGLLLMIAGAWLQLLSTRRRLDA</sequence>
<name>A0AAU1ZYG5_9ACTN</name>
<accession>A0AAU1ZYG5</accession>
<keyword evidence="1" id="KW-1133">Transmembrane helix</keyword>
<evidence type="ECO:0000313" key="2">
    <source>
        <dbReference type="EMBL" id="WTT16761.1"/>
    </source>
</evidence>
<proteinExistence type="predicted"/>
<feature type="transmembrane region" description="Helical" evidence="1">
    <location>
        <begin position="75"/>
        <end position="93"/>
    </location>
</feature>
<feature type="transmembrane region" description="Helical" evidence="1">
    <location>
        <begin position="42"/>
        <end position="63"/>
    </location>
</feature>
<organism evidence="2">
    <name type="scientific">Streptomyces sp. NBC_00093</name>
    <dbReference type="NCBI Taxonomy" id="2975649"/>
    <lineage>
        <taxon>Bacteria</taxon>
        <taxon>Bacillati</taxon>
        <taxon>Actinomycetota</taxon>
        <taxon>Actinomycetes</taxon>
        <taxon>Kitasatosporales</taxon>
        <taxon>Streptomycetaceae</taxon>
        <taxon>Streptomyces</taxon>
    </lineage>
</organism>
<protein>
    <recommendedName>
        <fullName evidence="3">Integral membrane protein</fullName>
    </recommendedName>
</protein>
<reference evidence="2" key="1">
    <citation type="submission" date="2022-10" db="EMBL/GenBank/DDBJ databases">
        <title>The complete genomes of actinobacterial strains from the NBC collection.</title>
        <authorList>
            <person name="Joergensen T.S."/>
            <person name="Alvarez Arevalo M."/>
            <person name="Sterndorff E.B."/>
            <person name="Faurdal D."/>
            <person name="Vuksanovic O."/>
            <person name="Mourched A.-S."/>
            <person name="Charusanti P."/>
            <person name="Shaw S."/>
            <person name="Blin K."/>
            <person name="Weber T."/>
        </authorList>
    </citation>
    <scope>NUCLEOTIDE SEQUENCE</scope>
    <source>
        <strain evidence="2">NBC_00093</strain>
    </source>
</reference>
<keyword evidence="1" id="KW-0812">Transmembrane</keyword>
<dbReference type="EMBL" id="CP108222">
    <property type="protein sequence ID" value="WTT16761.1"/>
    <property type="molecule type" value="Genomic_DNA"/>
</dbReference>
<keyword evidence="1" id="KW-0472">Membrane</keyword>
<evidence type="ECO:0008006" key="3">
    <source>
        <dbReference type="Google" id="ProtNLM"/>
    </source>
</evidence>
<evidence type="ECO:0000256" key="1">
    <source>
        <dbReference type="SAM" id="Phobius"/>
    </source>
</evidence>